<feature type="signal peptide" evidence="10">
    <location>
        <begin position="1"/>
        <end position="20"/>
    </location>
</feature>
<comment type="catalytic activity">
    <reaction evidence="1">
        <text>ATP + protein L-histidine = ADP + protein N-phospho-L-histidine.</text>
        <dbReference type="EC" id="2.7.13.3"/>
    </reaction>
</comment>
<dbReference type="Pfam" id="PF07568">
    <property type="entry name" value="HisKA_2"/>
    <property type="match status" value="1"/>
</dbReference>
<feature type="chain" id="PRO_5017352345" description="histidine kinase" evidence="10">
    <location>
        <begin position="21"/>
        <end position="767"/>
    </location>
</feature>
<keyword evidence="3" id="KW-0597">Phosphoprotein</keyword>
<dbReference type="PANTHER" id="PTHR41523">
    <property type="entry name" value="TWO-COMPONENT SYSTEM SENSOR PROTEIN"/>
    <property type="match status" value="1"/>
</dbReference>
<dbReference type="Gene3D" id="3.30.565.10">
    <property type="entry name" value="Histidine kinase-like ATPase, C-terminal domain"/>
    <property type="match status" value="1"/>
</dbReference>
<dbReference type="InterPro" id="IPR036890">
    <property type="entry name" value="HATPase_C_sf"/>
</dbReference>
<dbReference type="InterPro" id="IPR011495">
    <property type="entry name" value="Sig_transdc_His_kin_sub2_dim/P"/>
</dbReference>
<sequence length="767" mass="86437">MCRRLALQILFLTSFFATKAQTIPAEQTSRRIHELSRALKETGTDSSRAKLLLELALCYVYKPGEFSGDLDSAKLLVSEAEQINGRLHDKKTEARAYFVYAAAHREKGDRANGKAYIESSLKIYESISDPANMAEAWVERSRYYSISESAAEIKEMRKCLDKALALFRTTGSRQRQADVLKDLGDLDQILGNAELAMKELNEALSIYKSVGHKSLQGIYDLMGYIFGKKGDLHDAVRFGLLAVKTGEEVKDTTLQMCTIYVRLAVAYAYLSDFDQAIPNANKALSIAIKYNDRSSILVCTEINCLFYSRLGKEAASIESIRQGEAALQKPWSRYDSLHLNLFYVITYVSSKKFEKARPYVDEMERLLKGIQKDVLTFSTFHFLVTYYLNIRQFNKAETTMSDYLSVLVPNNGKRHMARAYLLKSQLDSARGNFKSALVNYQLHKSLTDSILNEASTFQFAQMEVEHETEKKDNDIKLLKQQQIIQEASLQQSLLLRNIVIGGVVALALLSVLLYGRYRTKQGLYKQLQAKQQEVNEKNVELENLVADKDELLIQKEWLVREIHHRVKNNLQIVTSLLTSQMDSTENGAVMDAIRESRNRIEAIAMIHQRLYNTNNYGSIMMPAYVVELVEHLREAYGADGRIVFSLFVDPISLDISVALPVGLILNEAISNAMKHAFPGEIQGTIAVRINKALENKVIIEVEDDGIGFSEKVDGDSVSFGIRLIKGLASDLSGESQMFNGKGTTVRVVFSIDGLLKQNRLVDTTQLF</sequence>
<keyword evidence="8" id="KW-0175">Coiled coil</keyword>
<dbReference type="EC" id="2.7.13.3" evidence="2"/>
<organism evidence="12 13">
    <name type="scientific">Chryseolinea soli</name>
    <dbReference type="NCBI Taxonomy" id="2321403"/>
    <lineage>
        <taxon>Bacteria</taxon>
        <taxon>Pseudomonadati</taxon>
        <taxon>Bacteroidota</taxon>
        <taxon>Cytophagia</taxon>
        <taxon>Cytophagales</taxon>
        <taxon>Fulvivirgaceae</taxon>
        <taxon>Chryseolinea</taxon>
    </lineage>
</organism>
<dbReference type="Pfam" id="PF13181">
    <property type="entry name" value="TPR_8"/>
    <property type="match status" value="1"/>
</dbReference>
<evidence type="ECO:0000256" key="6">
    <source>
        <dbReference type="ARBA" id="ARBA00022777"/>
    </source>
</evidence>
<evidence type="ECO:0000256" key="9">
    <source>
        <dbReference type="SAM" id="Phobius"/>
    </source>
</evidence>
<feature type="transmembrane region" description="Helical" evidence="9">
    <location>
        <begin position="493"/>
        <end position="515"/>
    </location>
</feature>
<dbReference type="GO" id="GO:0004673">
    <property type="term" value="F:protein histidine kinase activity"/>
    <property type="evidence" value="ECO:0007669"/>
    <property type="project" value="UniProtKB-EC"/>
</dbReference>
<dbReference type="Gene3D" id="1.25.40.10">
    <property type="entry name" value="Tetratricopeptide repeat domain"/>
    <property type="match status" value="1"/>
</dbReference>
<name>A0A385SUJ2_9BACT</name>
<gene>
    <name evidence="12" type="ORF">D4L85_31765</name>
</gene>
<evidence type="ECO:0000256" key="10">
    <source>
        <dbReference type="SAM" id="SignalP"/>
    </source>
</evidence>
<keyword evidence="9" id="KW-0812">Transmembrane</keyword>
<evidence type="ECO:0000256" key="2">
    <source>
        <dbReference type="ARBA" id="ARBA00012438"/>
    </source>
</evidence>
<evidence type="ECO:0000256" key="1">
    <source>
        <dbReference type="ARBA" id="ARBA00000085"/>
    </source>
</evidence>
<keyword evidence="9" id="KW-0472">Membrane</keyword>
<evidence type="ECO:0000256" key="3">
    <source>
        <dbReference type="ARBA" id="ARBA00022553"/>
    </source>
</evidence>
<dbReference type="GO" id="GO:0005524">
    <property type="term" value="F:ATP binding"/>
    <property type="evidence" value="ECO:0007669"/>
    <property type="project" value="UniProtKB-KW"/>
</dbReference>
<dbReference type="Proteomes" id="UP000266183">
    <property type="component" value="Chromosome"/>
</dbReference>
<dbReference type="Gene3D" id="3.30.450.20">
    <property type="entry name" value="PAS domain"/>
    <property type="match status" value="1"/>
</dbReference>
<dbReference type="SUPFAM" id="SSF48452">
    <property type="entry name" value="TPR-like"/>
    <property type="match status" value="2"/>
</dbReference>
<feature type="domain" description="Histidine kinase/HSP90-like ATPase" evidence="11">
    <location>
        <begin position="656"/>
        <end position="753"/>
    </location>
</feature>
<dbReference type="InterPro" id="IPR011990">
    <property type="entry name" value="TPR-like_helical_dom_sf"/>
</dbReference>
<dbReference type="SMART" id="SM00028">
    <property type="entry name" value="TPR"/>
    <property type="match status" value="3"/>
</dbReference>
<accession>A0A385SUJ2</accession>
<evidence type="ECO:0000256" key="7">
    <source>
        <dbReference type="ARBA" id="ARBA00022840"/>
    </source>
</evidence>
<dbReference type="EMBL" id="CP032382">
    <property type="protein sequence ID" value="AYB34879.1"/>
    <property type="molecule type" value="Genomic_DNA"/>
</dbReference>
<dbReference type="SUPFAM" id="SSF81901">
    <property type="entry name" value="HCP-like"/>
    <property type="match status" value="1"/>
</dbReference>
<dbReference type="RefSeq" id="WP_119758132.1">
    <property type="nucleotide sequence ID" value="NZ_CP032382.1"/>
</dbReference>
<keyword evidence="13" id="KW-1185">Reference proteome</keyword>
<dbReference type="KEGG" id="chk:D4L85_31765"/>
<dbReference type="SUPFAM" id="SSF55874">
    <property type="entry name" value="ATPase domain of HSP90 chaperone/DNA topoisomerase II/histidine kinase"/>
    <property type="match status" value="1"/>
</dbReference>
<evidence type="ECO:0000313" key="13">
    <source>
        <dbReference type="Proteomes" id="UP000266183"/>
    </source>
</evidence>
<dbReference type="AlphaFoldDB" id="A0A385SUJ2"/>
<keyword evidence="6" id="KW-0418">Kinase</keyword>
<keyword evidence="4" id="KW-0808">Transferase</keyword>
<evidence type="ECO:0000259" key="11">
    <source>
        <dbReference type="SMART" id="SM00387"/>
    </source>
</evidence>
<evidence type="ECO:0000256" key="4">
    <source>
        <dbReference type="ARBA" id="ARBA00022679"/>
    </source>
</evidence>
<keyword evidence="10" id="KW-0732">Signal</keyword>
<keyword evidence="7" id="KW-0067">ATP-binding</keyword>
<protein>
    <recommendedName>
        <fullName evidence="2">histidine kinase</fullName>
        <ecNumber evidence="2">2.7.13.3</ecNumber>
    </recommendedName>
</protein>
<reference evidence="13" key="1">
    <citation type="submission" date="2018-09" db="EMBL/GenBank/DDBJ databases">
        <title>Chryseolinea sp. KIS68-18 isolated from soil.</title>
        <authorList>
            <person name="Weon H.-Y."/>
            <person name="Kwon S.-W."/>
            <person name="Lee S.A."/>
        </authorList>
    </citation>
    <scope>NUCLEOTIDE SEQUENCE [LARGE SCALE GENOMIC DNA]</scope>
    <source>
        <strain evidence="13">KIS68-18</strain>
    </source>
</reference>
<evidence type="ECO:0000313" key="12">
    <source>
        <dbReference type="EMBL" id="AYB34879.1"/>
    </source>
</evidence>
<dbReference type="InterPro" id="IPR003594">
    <property type="entry name" value="HATPase_dom"/>
</dbReference>
<evidence type="ECO:0000256" key="5">
    <source>
        <dbReference type="ARBA" id="ARBA00022741"/>
    </source>
</evidence>
<dbReference type="PANTHER" id="PTHR41523:SF8">
    <property type="entry name" value="ETHYLENE RESPONSE SENSOR PROTEIN"/>
    <property type="match status" value="1"/>
</dbReference>
<dbReference type="SMART" id="SM00387">
    <property type="entry name" value="HATPase_c"/>
    <property type="match status" value="1"/>
</dbReference>
<dbReference type="Pfam" id="PF13581">
    <property type="entry name" value="HATPase_c_2"/>
    <property type="match status" value="1"/>
</dbReference>
<dbReference type="InterPro" id="IPR019734">
    <property type="entry name" value="TPR_rpt"/>
</dbReference>
<keyword evidence="9" id="KW-1133">Transmembrane helix</keyword>
<proteinExistence type="predicted"/>
<evidence type="ECO:0000256" key="8">
    <source>
        <dbReference type="SAM" id="Coils"/>
    </source>
</evidence>
<keyword evidence="5" id="KW-0547">Nucleotide-binding</keyword>
<dbReference type="OrthoDB" id="9767435at2"/>
<feature type="coiled-coil region" evidence="8">
    <location>
        <begin position="520"/>
        <end position="554"/>
    </location>
</feature>